<organism evidence="1">
    <name type="scientific">bioreactor metagenome</name>
    <dbReference type="NCBI Taxonomy" id="1076179"/>
    <lineage>
        <taxon>unclassified sequences</taxon>
        <taxon>metagenomes</taxon>
        <taxon>ecological metagenomes</taxon>
    </lineage>
</organism>
<protein>
    <submittedName>
        <fullName evidence="1">Uncharacterized protein</fullName>
    </submittedName>
</protein>
<sequence>MLIEVHVGNGGHTALDALHDPKSGSKKDVPFIQQVFYGKYLGKPLLQGWHVVLIVAHQAHAQMGMRIDQGRHGQKRRCVDDTIWLEGGVSPPYECDMLPVDADISSKRIPLLGHGYNQGICDESFHGAIVSYLWLGSHLVAFDLFCAGHVHRFFKDRQSGDLFVPGYLLVHFLDDTVKVFIHVNGMFLVILHVRVDDRLYQFRRYRLFLLVAADKDLLYLSIELEEVFNLLRIDVLASLGDYQVLCPAFQVEIIFLIEPTKVPCFQPPLFIEEGFGILFILVVALGDVGSLNTNLPNAIPIRIGNLHLHQRKDHAHRFNLEVADRIEGEDGTGLGQPIALDEVDAQLLELLEYLRRERPGSTNTDMIVVKPNLAEQQFVEGGTEDIPMQILLGKAVDDHHGMDQGIGEEPLLFHLLHHARKQLVVEQGDSHEESHLALGKVVDHPADHNFLAKHTFSTVLDCLQQNRRTAIGVVQRQQGIQDIGFIKAEEDSVTSLIQVADNVCMGEHSPFLIAGSSTGKKYGGKIVFINSYPLIALRSRNIVNGGVAFTASHQGRKPFEVAKPEFLWIQRLYDRFVGKDEGRFNIAGKIFNPVNVQLVVQWDYDRSAVEGSQVGNSPGRAVFPIDDDTVAFFNPTLLQVRTHPFHLGKNLAEGQGRALGTKHGESVSPAEFLFGYQQQVDYGRPLSLKQVAAILVQFIPRVFHDKVLSMHSSMIETYYSPTRDYSDFDFHRRETFCQEKDKSFL</sequence>
<comment type="caution">
    <text evidence="1">The sequence shown here is derived from an EMBL/GenBank/DDBJ whole genome shotgun (WGS) entry which is preliminary data.</text>
</comment>
<accession>A0A644YRY3</accession>
<dbReference type="AlphaFoldDB" id="A0A644YRY3"/>
<proteinExistence type="predicted"/>
<dbReference type="EMBL" id="VSSQ01006048">
    <property type="protein sequence ID" value="MPM31352.1"/>
    <property type="molecule type" value="Genomic_DNA"/>
</dbReference>
<gene>
    <name evidence="1" type="ORF">SDC9_77907</name>
</gene>
<reference evidence="1" key="1">
    <citation type="submission" date="2019-08" db="EMBL/GenBank/DDBJ databases">
        <authorList>
            <person name="Kucharzyk K."/>
            <person name="Murdoch R.W."/>
            <person name="Higgins S."/>
            <person name="Loffler F."/>
        </authorList>
    </citation>
    <scope>NUCLEOTIDE SEQUENCE</scope>
</reference>
<evidence type="ECO:0000313" key="1">
    <source>
        <dbReference type="EMBL" id="MPM31352.1"/>
    </source>
</evidence>
<name>A0A644YRY3_9ZZZZ</name>